<dbReference type="GO" id="GO:0009279">
    <property type="term" value="C:cell outer membrane"/>
    <property type="evidence" value="ECO:0007669"/>
    <property type="project" value="UniProtKB-SubCell"/>
</dbReference>
<dbReference type="Gene3D" id="3.55.50.30">
    <property type="match status" value="1"/>
</dbReference>
<evidence type="ECO:0000259" key="5">
    <source>
        <dbReference type="SMART" id="SM00965"/>
    </source>
</evidence>
<dbReference type="InterPro" id="IPR012910">
    <property type="entry name" value="Plug_dom"/>
</dbReference>
<reference evidence="7" key="1">
    <citation type="submission" date="2016-04" db="EMBL/GenBank/DDBJ databases">
        <authorList>
            <person name="Chen L."/>
            <person name="Zhuang W."/>
            <person name="Wang G."/>
        </authorList>
    </citation>
    <scope>NUCLEOTIDE SEQUENCE [LARGE SCALE GENOMIC DNA]</scope>
    <source>
        <strain evidence="7">17621</strain>
    </source>
</reference>
<comment type="subcellular location">
    <subcellularLocation>
        <location evidence="4">Cell outer membrane</location>
        <topology evidence="4">Multi-pass membrane protein</topology>
    </subcellularLocation>
</comment>
<dbReference type="SUPFAM" id="SSF49464">
    <property type="entry name" value="Carboxypeptidase regulatory domain-like"/>
    <property type="match status" value="1"/>
</dbReference>
<evidence type="ECO:0000256" key="2">
    <source>
        <dbReference type="ARBA" id="ARBA00023136"/>
    </source>
</evidence>
<keyword evidence="4" id="KW-1134">Transmembrane beta strand</keyword>
<accession>A0A1V9EA01</accession>
<dbReference type="Pfam" id="PF07715">
    <property type="entry name" value="Plug"/>
    <property type="match status" value="1"/>
</dbReference>
<feature type="domain" description="Secretin/TonB short N-terminal" evidence="5">
    <location>
        <begin position="67"/>
        <end position="118"/>
    </location>
</feature>
<dbReference type="EMBL" id="LVXG01000056">
    <property type="protein sequence ID" value="OQP42940.1"/>
    <property type="molecule type" value="Genomic_DNA"/>
</dbReference>
<keyword evidence="7" id="KW-1185">Reference proteome</keyword>
<keyword evidence="4" id="KW-0812">Transmembrane</keyword>
<organism evidence="6 7">
    <name type="scientific">Niastella yeongjuensis</name>
    <dbReference type="NCBI Taxonomy" id="354355"/>
    <lineage>
        <taxon>Bacteria</taxon>
        <taxon>Pseudomonadati</taxon>
        <taxon>Bacteroidota</taxon>
        <taxon>Chitinophagia</taxon>
        <taxon>Chitinophagales</taxon>
        <taxon>Chitinophagaceae</taxon>
        <taxon>Niastella</taxon>
    </lineage>
</organism>
<evidence type="ECO:0000313" key="6">
    <source>
        <dbReference type="EMBL" id="OQP42940.1"/>
    </source>
</evidence>
<evidence type="ECO:0000313" key="7">
    <source>
        <dbReference type="Proteomes" id="UP000192610"/>
    </source>
</evidence>
<keyword evidence="2 4" id="KW-0472">Membrane</keyword>
<dbReference type="SMART" id="SM00965">
    <property type="entry name" value="STN"/>
    <property type="match status" value="1"/>
</dbReference>
<dbReference type="AlphaFoldDB" id="A0A1V9EA01"/>
<dbReference type="PROSITE" id="PS52016">
    <property type="entry name" value="TONB_DEPENDENT_REC_3"/>
    <property type="match status" value="1"/>
</dbReference>
<dbReference type="NCBIfam" id="TIGR04057">
    <property type="entry name" value="SusC_RagA_signa"/>
    <property type="match status" value="1"/>
</dbReference>
<sequence>MHFKSGGKTPSGSLLRNIFLVMKLIAFFFLTAMLYMCTPALSQRVSISGKNLSLEQVFMEIRKQTSIEFVYESALLKTAHKVTLHVQEMPVEDILQHCLQGQGLGFNVRSNTIIIFKLDDDTQTKDPVNDARVVHITGRVVDAQGQPVEMASVILMRTNAGTQTDRFGLFVLKIKELQATDSVNISFVGLKSHSLQPGNKRDLGNIVLQLADNVLDETVIRAYGATSERFRTGDIAMVKSADIEKIPALNIVEALAGRIPGLNVWQSGSFASSVYNIQLRGTNIIPPDAVAVSRASSMVYLLSKPLMVVDGLPMAPDLVHASGNNYGMDASTGLIGAGGGHDPLYWLNPLDIESISVLKNAEATALYGSRAANGVIIITTKKGKPGKTALNITVNTGINVQAKRLKLMNTQQYLAMRHEAWDNTIKTGLPVAGLHSFDLLQWDTTRYTDWQQVLLGSAPNSNAHLELSGGKGPTAYRLGAGYNNARASYPTPPGTAAFREERSTLSLHISTRSHNNRFKLVTVASGAAFYSFQPFYDAYNYIFLAPNAPAMLDENGQINNKQWQTGATGTSLLTGNPMQLMRYTYQANWSSMQVSSHLSYELIRSLVFSINAGYIGSNGRQLRKTPPISSDSTLLSSVRSSSFGHSTDNGFTVEPSLRYENSMERNHFILQAGGSFQSDKQEGHVTTGRGFTTDDQMGSLTGAKTLSYLNNIAVRKTLSGWGRASYLYAGKYLADLSVRRDGSSSFGPGRRYGNFGSMGLGWIFTDEPWGRHLPLLTFGKIRGSYGITGCQNYLPYAYFATYTRPGTVGFPLPNFLYGIFTNGIYDGVSSLTLTRTANPNLGWAQANSADLGIDLYFLTDQRLKLTFQWYREIIGNQFVITPVSGVVGNQNTFIDNTAAKVENSGIEALIDYRSSVHPTGINWNIHFNIAANRNKLLAYPGLESLYLDYYYDIGQPLIRQELWSSFLNTKLGLYQYVDPAHPAAVSHFANNNPAFTGGLQAGISWKGVSLSINCVYAKQQGFINMQGTGLPGNLDPTGIGNQPLSVIQHKQPGGAFYAGPISNNLTMDINWGDASYMAIKNASLNYRFPESLLHKWGMSIYLNAENLLVLSTAYQGTNPEQAGLTDTQLPLRRILVTGFTINL</sequence>
<evidence type="ECO:0000256" key="4">
    <source>
        <dbReference type="PROSITE-ProRule" id="PRU01360"/>
    </source>
</evidence>
<dbReference type="Pfam" id="PF07660">
    <property type="entry name" value="STN"/>
    <property type="match status" value="1"/>
</dbReference>
<dbReference type="InterPro" id="IPR023996">
    <property type="entry name" value="TonB-dep_OMP_SusC/RagA"/>
</dbReference>
<keyword evidence="1 4" id="KW-0813">Transport</keyword>
<dbReference type="InterPro" id="IPR039426">
    <property type="entry name" value="TonB-dep_rcpt-like"/>
</dbReference>
<comment type="caution">
    <text evidence="6">The sequence shown here is derived from an EMBL/GenBank/DDBJ whole genome shotgun (WGS) entry which is preliminary data.</text>
</comment>
<comment type="similarity">
    <text evidence="4">Belongs to the TonB-dependent receptor family.</text>
</comment>
<dbReference type="InterPro" id="IPR008969">
    <property type="entry name" value="CarboxyPept-like_regulatory"/>
</dbReference>
<dbReference type="Gene3D" id="2.170.130.10">
    <property type="entry name" value="TonB-dependent receptor, plug domain"/>
    <property type="match status" value="1"/>
</dbReference>
<gene>
    <name evidence="6" type="ORF">A4H97_12370</name>
</gene>
<evidence type="ECO:0000256" key="3">
    <source>
        <dbReference type="ARBA" id="ARBA00023237"/>
    </source>
</evidence>
<dbReference type="Proteomes" id="UP000192610">
    <property type="component" value="Unassembled WGS sequence"/>
</dbReference>
<keyword evidence="3 4" id="KW-0998">Cell outer membrane</keyword>
<name>A0A1V9EA01_9BACT</name>
<dbReference type="SUPFAM" id="SSF56935">
    <property type="entry name" value="Porins"/>
    <property type="match status" value="1"/>
</dbReference>
<protein>
    <recommendedName>
        <fullName evidence="5">Secretin/TonB short N-terminal domain-containing protein</fullName>
    </recommendedName>
</protein>
<dbReference type="InterPro" id="IPR037066">
    <property type="entry name" value="Plug_dom_sf"/>
</dbReference>
<dbReference type="InterPro" id="IPR023997">
    <property type="entry name" value="TonB-dep_OMP_SusC/RagA_CS"/>
</dbReference>
<evidence type="ECO:0000256" key="1">
    <source>
        <dbReference type="ARBA" id="ARBA00022448"/>
    </source>
</evidence>
<dbReference type="STRING" id="354355.SAMN05660816_03142"/>
<proteinExistence type="inferred from homology"/>
<dbReference type="Pfam" id="PF13715">
    <property type="entry name" value="CarbopepD_reg_2"/>
    <property type="match status" value="1"/>
</dbReference>
<dbReference type="InterPro" id="IPR011662">
    <property type="entry name" value="Secretin/TonB_short_N"/>
</dbReference>
<dbReference type="NCBIfam" id="TIGR04056">
    <property type="entry name" value="OMP_RagA_SusC"/>
    <property type="match status" value="1"/>
</dbReference>